<gene>
    <name evidence="3" type="ORF">BST42_03095</name>
</gene>
<dbReference type="AlphaFoldDB" id="A0A1X0J5K9"/>
<dbReference type="SUPFAM" id="SSF50447">
    <property type="entry name" value="Translation proteins"/>
    <property type="match status" value="1"/>
</dbReference>
<comment type="caution">
    <text evidence="3">The sequence shown here is derived from an EMBL/GenBank/DDBJ whole genome shotgun (WGS) entry which is preliminary data.</text>
</comment>
<protein>
    <submittedName>
        <fullName evidence="3">Elongation factor Tu</fullName>
    </submittedName>
</protein>
<evidence type="ECO:0000313" key="3">
    <source>
        <dbReference type="EMBL" id="ORB57378.1"/>
    </source>
</evidence>
<dbReference type="GO" id="GO:0005525">
    <property type="term" value="F:GTP binding"/>
    <property type="evidence" value="ECO:0007669"/>
    <property type="project" value="InterPro"/>
</dbReference>
<name>A0A1X0J5K9_MYCRH</name>
<dbReference type="InterPro" id="IPR050055">
    <property type="entry name" value="EF-Tu_GTPase"/>
</dbReference>
<evidence type="ECO:0000259" key="2">
    <source>
        <dbReference type="Pfam" id="PF03144"/>
    </source>
</evidence>
<accession>A0A1X0J5K9</accession>
<evidence type="ECO:0000256" key="1">
    <source>
        <dbReference type="SAM" id="MobiDB-lite"/>
    </source>
</evidence>
<feature type="domain" description="Translation elongation factor EFTu-like" evidence="2">
    <location>
        <begin position="16"/>
        <end position="81"/>
    </location>
</feature>
<dbReference type="Gene3D" id="2.40.30.10">
    <property type="entry name" value="Translation factors"/>
    <property type="match status" value="1"/>
</dbReference>
<feature type="region of interest" description="Disordered" evidence="1">
    <location>
        <begin position="74"/>
        <end position="97"/>
    </location>
</feature>
<organism evidence="3 4">
    <name type="scientific">Mycolicibacterium rhodesiae</name>
    <name type="common">Mycobacterium rhodesiae</name>
    <dbReference type="NCBI Taxonomy" id="36814"/>
    <lineage>
        <taxon>Bacteria</taxon>
        <taxon>Bacillati</taxon>
        <taxon>Actinomycetota</taxon>
        <taxon>Actinomycetes</taxon>
        <taxon>Mycobacteriales</taxon>
        <taxon>Mycobacteriaceae</taxon>
        <taxon>Mycolicibacterium</taxon>
    </lineage>
</organism>
<dbReference type="InterPro" id="IPR004161">
    <property type="entry name" value="EFTu-like_2"/>
</dbReference>
<keyword evidence="3" id="KW-0251">Elongation factor</keyword>
<dbReference type="EMBL" id="MVIH01000001">
    <property type="protein sequence ID" value="ORB57378.1"/>
    <property type="molecule type" value="Genomic_DNA"/>
</dbReference>
<keyword evidence="3" id="KW-0648">Protein biosynthesis</keyword>
<evidence type="ECO:0000313" key="4">
    <source>
        <dbReference type="Proteomes" id="UP000192534"/>
    </source>
</evidence>
<dbReference type="PANTHER" id="PTHR43721:SF22">
    <property type="entry name" value="ELONGATION FACTOR TU, MITOCHONDRIAL"/>
    <property type="match status" value="1"/>
</dbReference>
<proteinExistence type="predicted"/>
<dbReference type="OrthoDB" id="3829909at2"/>
<keyword evidence="4" id="KW-1185">Reference proteome</keyword>
<dbReference type="PANTHER" id="PTHR43721">
    <property type="entry name" value="ELONGATION FACTOR TU-RELATED"/>
    <property type="match status" value="1"/>
</dbReference>
<dbReference type="InterPro" id="IPR009000">
    <property type="entry name" value="Transl_B-barrel_sf"/>
</dbReference>
<reference evidence="3 4" key="1">
    <citation type="submission" date="2016-12" db="EMBL/GenBank/DDBJ databases">
        <title>The new phylogeny of genus Mycobacterium.</title>
        <authorList>
            <person name="Tortoli E."/>
            <person name="Trovato A."/>
            <person name="Cirillo D.M."/>
        </authorList>
    </citation>
    <scope>NUCLEOTIDE SEQUENCE [LARGE SCALE GENOMIC DNA]</scope>
    <source>
        <strain evidence="3 4">DSM 44223</strain>
    </source>
</reference>
<dbReference type="RefSeq" id="WP_083117043.1">
    <property type="nucleotide sequence ID" value="NZ_JACKUO010000042.1"/>
</dbReference>
<dbReference type="Pfam" id="PF03144">
    <property type="entry name" value="GTP_EFTU_D2"/>
    <property type="match status" value="1"/>
</dbReference>
<dbReference type="GO" id="GO:0003746">
    <property type="term" value="F:translation elongation factor activity"/>
    <property type="evidence" value="ECO:0007669"/>
    <property type="project" value="UniProtKB-KW"/>
</dbReference>
<sequence length="97" mass="10188">MFRLTVQDVFAIKGRGLVATGRVELGRVSVGDEVRINDARTVRVDAIESFRKTIDEAVTGDNVGLLFSGLGRSDVSPGDVLSSGAVGPVSDGVDVRL</sequence>
<dbReference type="Proteomes" id="UP000192534">
    <property type="component" value="Unassembled WGS sequence"/>
</dbReference>